<dbReference type="EMBL" id="MCFJ01000009">
    <property type="protein sequence ID" value="ORY62053.1"/>
    <property type="molecule type" value="Genomic_DNA"/>
</dbReference>
<evidence type="ECO:0000259" key="1">
    <source>
        <dbReference type="Pfam" id="PF08531"/>
    </source>
</evidence>
<proteinExistence type="predicted"/>
<dbReference type="OrthoDB" id="10036721at2759"/>
<dbReference type="Pfam" id="PF08531">
    <property type="entry name" value="Bac_rhamnosid_N"/>
    <property type="match status" value="2"/>
</dbReference>
<reference evidence="2 3" key="1">
    <citation type="submission" date="2016-07" db="EMBL/GenBank/DDBJ databases">
        <title>Pervasive Adenine N6-methylation of Active Genes in Fungi.</title>
        <authorList>
            <consortium name="DOE Joint Genome Institute"/>
            <person name="Mondo S.J."/>
            <person name="Dannebaum R.O."/>
            <person name="Kuo R.C."/>
            <person name="Labutti K."/>
            <person name="Haridas S."/>
            <person name="Kuo A."/>
            <person name="Salamov A."/>
            <person name="Ahrendt S.R."/>
            <person name="Lipzen A."/>
            <person name="Sullivan W."/>
            <person name="Andreopoulos W.B."/>
            <person name="Clum A."/>
            <person name="Lindquist E."/>
            <person name="Daum C."/>
            <person name="Ramamoorthy G.K."/>
            <person name="Gryganskyi A."/>
            <person name="Culley D."/>
            <person name="Magnuson J.K."/>
            <person name="James T.Y."/>
            <person name="O'Malley M.A."/>
            <person name="Stajich J.E."/>
            <person name="Spatafora J.W."/>
            <person name="Visel A."/>
            <person name="Grigoriev I.V."/>
        </authorList>
    </citation>
    <scope>NUCLEOTIDE SEQUENCE [LARGE SCALE GENOMIC DNA]</scope>
    <source>
        <strain evidence="2 3">CBS 129021</strain>
    </source>
</reference>
<dbReference type="STRING" id="1141098.A0A1Y2DS19"/>
<dbReference type="RefSeq" id="XP_040713889.1">
    <property type="nucleotide sequence ID" value="XM_040864016.1"/>
</dbReference>
<comment type="caution">
    <text evidence="2">The sequence shown here is derived from an EMBL/GenBank/DDBJ whole genome shotgun (WGS) entry which is preliminary data.</text>
</comment>
<dbReference type="InterPro" id="IPR016007">
    <property type="entry name" value="Alpha_rhamnosid"/>
</dbReference>
<dbReference type="InterPro" id="IPR013737">
    <property type="entry name" value="Bac_rhamnosid_N"/>
</dbReference>
<dbReference type="InParanoid" id="A0A1Y2DS19"/>
<keyword evidence="3" id="KW-1185">Reference proteome</keyword>
<dbReference type="PANTHER" id="PTHR33307:SF6">
    <property type="entry name" value="ALPHA-RHAMNOSIDASE (EUROFUNG)-RELATED"/>
    <property type="match status" value="1"/>
</dbReference>
<dbReference type="PANTHER" id="PTHR33307">
    <property type="entry name" value="ALPHA-RHAMNOSIDASE (EUROFUNG)"/>
    <property type="match status" value="1"/>
</dbReference>
<dbReference type="AlphaFoldDB" id="A0A1Y2DS19"/>
<dbReference type="Gene3D" id="2.60.120.260">
    <property type="entry name" value="Galactose-binding domain-like"/>
    <property type="match status" value="1"/>
</dbReference>
<evidence type="ECO:0000313" key="2">
    <source>
        <dbReference type="EMBL" id="ORY62053.1"/>
    </source>
</evidence>
<dbReference type="GeneID" id="63780228"/>
<gene>
    <name evidence="2" type="ORF">BCR38DRAFT_486327</name>
</gene>
<feature type="domain" description="Bacterial alpha-L-rhamnosidase N-terminal" evidence="1">
    <location>
        <begin position="182"/>
        <end position="239"/>
    </location>
</feature>
<accession>A0A1Y2DS19</accession>
<protein>
    <recommendedName>
        <fullName evidence="1">Bacterial alpha-L-rhamnosidase N-terminal domain-containing protein</fullName>
    </recommendedName>
</protein>
<organism evidence="2 3">
    <name type="scientific">Pseudomassariella vexata</name>
    <dbReference type="NCBI Taxonomy" id="1141098"/>
    <lineage>
        <taxon>Eukaryota</taxon>
        <taxon>Fungi</taxon>
        <taxon>Dikarya</taxon>
        <taxon>Ascomycota</taxon>
        <taxon>Pezizomycotina</taxon>
        <taxon>Sordariomycetes</taxon>
        <taxon>Xylariomycetidae</taxon>
        <taxon>Amphisphaeriales</taxon>
        <taxon>Pseudomassariaceae</taxon>
        <taxon>Pseudomassariella</taxon>
    </lineage>
</organism>
<evidence type="ECO:0000313" key="3">
    <source>
        <dbReference type="Proteomes" id="UP000193689"/>
    </source>
</evidence>
<feature type="domain" description="Bacterial alpha-L-rhamnosidase N-terminal" evidence="1">
    <location>
        <begin position="125"/>
        <end position="162"/>
    </location>
</feature>
<name>A0A1Y2DS19_9PEZI</name>
<sequence>MTPQPVVVTDLRFEHHPTGLSVPVVNGDSSILSVWSDHPLSSHEIASVRVKAHGISARQAGGTDGAAINMEWSAWKGVEAALLNREGWKGQFIASSKSTAVSEGSKKKDHFRPIRLWKTFKLDSEPKHARIYITALGVYEAHLNGQRIGDEHVAPGWIWNHHKLVTAQLGVYSPDVKATKPSARICSDETWKWKKSPIISSWIYDGRHVPRRRDWNDIAAQSPQASSWELIKTLTFPKSPSSLPPAQQSRSPSP</sequence>
<dbReference type="Proteomes" id="UP000193689">
    <property type="component" value="Unassembled WGS sequence"/>
</dbReference>